<dbReference type="PANTHER" id="PTHR12709:SF5">
    <property type="entry name" value="DNA-DIRECTED RNA POLYMERASE I SUBUNIT RPA43"/>
    <property type="match status" value="1"/>
</dbReference>
<evidence type="ECO:0000313" key="9">
    <source>
        <dbReference type="Proteomes" id="UP001345013"/>
    </source>
</evidence>
<organism evidence="8 9">
    <name type="scientific">Lithohypha guttulata</name>
    <dbReference type="NCBI Taxonomy" id="1690604"/>
    <lineage>
        <taxon>Eukaryota</taxon>
        <taxon>Fungi</taxon>
        <taxon>Dikarya</taxon>
        <taxon>Ascomycota</taxon>
        <taxon>Pezizomycotina</taxon>
        <taxon>Eurotiomycetes</taxon>
        <taxon>Chaetothyriomycetidae</taxon>
        <taxon>Chaetothyriales</taxon>
        <taxon>Trichomeriaceae</taxon>
        <taxon>Lithohypha</taxon>
    </lineage>
</organism>
<feature type="region of interest" description="Disordered" evidence="6">
    <location>
        <begin position="522"/>
        <end position="559"/>
    </location>
</feature>
<evidence type="ECO:0000256" key="6">
    <source>
        <dbReference type="SAM" id="MobiDB-lite"/>
    </source>
</evidence>
<proteinExistence type="predicted"/>
<comment type="subcellular location">
    <subcellularLocation>
        <location evidence="1 5">Nucleus</location>
    </subcellularLocation>
</comment>
<dbReference type="Gene3D" id="2.40.50.1060">
    <property type="match status" value="1"/>
</dbReference>
<dbReference type="InterPro" id="IPR041178">
    <property type="entry name" value="RPA43_OB"/>
</dbReference>
<dbReference type="InterPro" id="IPR036898">
    <property type="entry name" value="RNA_pol_Rpb7-like_N_sf"/>
</dbReference>
<dbReference type="Proteomes" id="UP001345013">
    <property type="component" value="Unassembled WGS sequence"/>
</dbReference>
<evidence type="ECO:0000259" key="7">
    <source>
        <dbReference type="Pfam" id="PF17875"/>
    </source>
</evidence>
<keyword evidence="9" id="KW-1185">Reference proteome</keyword>
<feature type="region of interest" description="Disordered" evidence="6">
    <location>
        <begin position="220"/>
        <end position="356"/>
    </location>
</feature>
<dbReference type="Gene3D" id="3.30.1490.120">
    <property type="entry name" value="RNA polymerase Rpb7-like, N-terminal domain"/>
    <property type="match status" value="1"/>
</dbReference>
<feature type="domain" description="RPA43 OB" evidence="7">
    <location>
        <begin position="485"/>
        <end position="618"/>
    </location>
</feature>
<evidence type="ECO:0000256" key="3">
    <source>
        <dbReference type="ARBA" id="ARBA00023163"/>
    </source>
</evidence>
<feature type="region of interest" description="Disordered" evidence="6">
    <location>
        <begin position="437"/>
        <end position="457"/>
    </location>
</feature>
<comment type="caution">
    <text evidence="8">The sequence shown here is derived from an EMBL/GenBank/DDBJ whole genome shotgun (WGS) entry which is preliminary data.</text>
</comment>
<feature type="compositionally biased region" description="Basic and acidic residues" evidence="6">
    <location>
        <begin position="245"/>
        <end position="254"/>
    </location>
</feature>
<keyword evidence="3 5" id="KW-0804">Transcription</keyword>
<feature type="region of interest" description="Disordered" evidence="6">
    <location>
        <begin position="635"/>
        <end position="675"/>
    </location>
</feature>
<reference evidence="8 9" key="1">
    <citation type="submission" date="2023-08" db="EMBL/GenBank/DDBJ databases">
        <title>Black Yeasts Isolated from many extreme environments.</title>
        <authorList>
            <person name="Coleine C."/>
            <person name="Stajich J.E."/>
            <person name="Selbmann L."/>
        </authorList>
    </citation>
    <scope>NUCLEOTIDE SEQUENCE [LARGE SCALE GENOMIC DNA]</scope>
    <source>
        <strain evidence="8 9">CCFEE 5885</strain>
    </source>
</reference>
<evidence type="ECO:0000313" key="8">
    <source>
        <dbReference type="EMBL" id="KAK5079801.1"/>
    </source>
</evidence>
<dbReference type="EMBL" id="JAVRRG010000171">
    <property type="protein sequence ID" value="KAK5079801.1"/>
    <property type="molecule type" value="Genomic_DNA"/>
</dbReference>
<feature type="compositionally biased region" description="Acidic residues" evidence="6">
    <location>
        <begin position="316"/>
        <end position="328"/>
    </location>
</feature>
<evidence type="ECO:0000256" key="4">
    <source>
        <dbReference type="ARBA" id="ARBA00023242"/>
    </source>
</evidence>
<keyword evidence="2 5" id="KW-0240">DNA-directed RNA polymerase</keyword>
<dbReference type="PANTHER" id="PTHR12709">
    <property type="entry name" value="DNA-DIRECTED RNA POLYMERASE II, III"/>
    <property type="match status" value="1"/>
</dbReference>
<feature type="compositionally biased region" description="Basic residues" evidence="6">
    <location>
        <begin position="532"/>
        <end position="543"/>
    </location>
</feature>
<comment type="function">
    <text evidence="5">DNA-dependent RNA polymerase which catalyzes the transcription of DNA into RNA using the four ribonucleoside triphosphates as substrates.</text>
</comment>
<feature type="compositionally biased region" description="Basic and acidic residues" evidence="6">
    <location>
        <begin position="273"/>
        <end position="284"/>
    </location>
</feature>
<protein>
    <recommendedName>
        <fullName evidence="5">DNA-directed RNA polymerase subunit</fullName>
    </recommendedName>
</protein>
<dbReference type="InterPro" id="IPR045113">
    <property type="entry name" value="Rpb7-like"/>
</dbReference>
<gene>
    <name evidence="8" type="ORF">LTR24_008934</name>
</gene>
<feature type="compositionally biased region" description="Polar residues" evidence="6">
    <location>
        <begin position="549"/>
        <end position="559"/>
    </location>
</feature>
<keyword evidence="4 5" id="KW-0539">Nucleus</keyword>
<dbReference type="Pfam" id="PF17875">
    <property type="entry name" value="RPA43_OB"/>
    <property type="match status" value="1"/>
</dbReference>
<feature type="compositionally biased region" description="Basic and acidic residues" evidence="6">
    <location>
        <begin position="222"/>
        <end position="238"/>
    </location>
</feature>
<evidence type="ECO:0000256" key="1">
    <source>
        <dbReference type="ARBA" id="ARBA00004123"/>
    </source>
</evidence>
<evidence type="ECO:0000256" key="2">
    <source>
        <dbReference type="ARBA" id="ARBA00022478"/>
    </source>
</evidence>
<evidence type="ECO:0000256" key="5">
    <source>
        <dbReference type="RuleBase" id="RU369086"/>
    </source>
</evidence>
<sequence length="675" mass="72998">MFEHATVGRMVGVDVGIVISEALVVEWHQVPGEQHGSTTAWRQLRGSDHATSAPASTATLSRLIASSKPNYCRQLCGDDDNIAPLSAASELQRGSVGCAPRPRRAAFRTGNRISPFVRSSMCNAAMFDVACAVVVCETISGPLNLVSASAMVGTMRSGSAEARLASKRALSCNSFMVIDATSARQTFFSAKVEVHGRWCSNSNHPEQLISNDGARMSSTLVEVEKGSKKRKHEGDSKNVRKKRKQTEEAVERNSVDGNELVAKSSKKEKRRKEKQEAEEIRTAHDAAAPAKLNGTPESPSSSRSEKKKKRRKDAEDPLPEAPVDEEAPGPDARQVEDEDMPDAPVAHQGPSDAIDGTTLEDDAVEAIDTDTVQLPSDTPSSFHAIRMSLYLPIPAIASSGRMSAVLALHLSPLLLTYFPPASGVILSYQDPVLSARPEAGPSRPLLPPTNEAEPVTEQEETLARVGEEAGASWAWLTVTFLVFRPEMGDELTGWTNAMSEGFVGLVSYNYFQSSVAKNRIPGSWTWSGPGRRGTKQRKTPRKGRLNDSDGPSQESYMDSQETVVAWEDDAIDGTAGCFLDEKGNNVPENLNFKVVDLEMIPAQERGQRFALQLEGTLLGAEEEQAVREEERLKWENRQGKRVSRSRASTPGTPMMSGGLGALATGRGGSVLSSSL</sequence>
<name>A0ABR0JYJ3_9EURO</name>
<feature type="compositionally biased region" description="Gly residues" evidence="6">
    <location>
        <begin position="657"/>
        <end position="668"/>
    </location>
</feature>
<accession>A0ABR0JYJ3</accession>